<comment type="caution">
    <text evidence="2">The sequence shown here is derived from an EMBL/GenBank/DDBJ whole genome shotgun (WGS) entry which is preliminary data.</text>
</comment>
<dbReference type="AlphaFoldDB" id="A0A084ENE8"/>
<reference evidence="2 3" key="1">
    <citation type="submission" date="2014-03" db="EMBL/GenBank/DDBJ databases">
        <title>Genome sequence of Sphingobium yanoikuyae B1.</title>
        <authorList>
            <person name="Gan H.M."/>
            <person name="Gan H.Y."/>
            <person name="Savka M.A."/>
        </authorList>
    </citation>
    <scope>NUCLEOTIDE SEQUENCE [LARGE SCALE GENOMIC DNA]</scope>
    <source>
        <strain evidence="2 3">B1</strain>
    </source>
</reference>
<evidence type="ECO:0000256" key="1">
    <source>
        <dbReference type="SAM" id="MobiDB-lite"/>
    </source>
</evidence>
<dbReference type="RefSeq" id="WP_037519107.1">
    <property type="nucleotide sequence ID" value="NZ_JGVR01000009.1"/>
</dbReference>
<accession>A0A084ENE8</accession>
<sequence length="103" mass="11148">MNQARRVLTGCGLVVGAAGFFLLGIGVSQRAAHRQEAPPSAMSSGGPVSSPSGRRIFSPSIAGDPYVLQQWKEAVEKMERRCREAKLFCAEAIAAREQMDEIR</sequence>
<evidence type="ECO:0000313" key="2">
    <source>
        <dbReference type="EMBL" id="KEZ19490.1"/>
    </source>
</evidence>
<feature type="compositionally biased region" description="Low complexity" evidence="1">
    <location>
        <begin position="38"/>
        <end position="53"/>
    </location>
</feature>
<proteinExistence type="predicted"/>
<feature type="region of interest" description="Disordered" evidence="1">
    <location>
        <begin position="33"/>
        <end position="56"/>
    </location>
</feature>
<evidence type="ECO:0000313" key="3">
    <source>
        <dbReference type="Proteomes" id="UP000028534"/>
    </source>
</evidence>
<dbReference type="STRING" id="13690.AX777_18780"/>
<dbReference type="Proteomes" id="UP000028534">
    <property type="component" value="Unassembled WGS sequence"/>
</dbReference>
<dbReference type="PATRIC" id="fig|13690.10.peg.2069"/>
<gene>
    <name evidence="2" type="ORF">CP98_02011</name>
</gene>
<organism evidence="2 3">
    <name type="scientific">Sphingobium yanoikuyae</name>
    <name type="common">Sphingomonas yanoikuyae</name>
    <dbReference type="NCBI Taxonomy" id="13690"/>
    <lineage>
        <taxon>Bacteria</taxon>
        <taxon>Pseudomonadati</taxon>
        <taxon>Pseudomonadota</taxon>
        <taxon>Alphaproteobacteria</taxon>
        <taxon>Sphingomonadales</taxon>
        <taxon>Sphingomonadaceae</taxon>
        <taxon>Sphingobium</taxon>
    </lineage>
</organism>
<name>A0A084ENE8_SPHYA</name>
<protein>
    <submittedName>
        <fullName evidence="2">Uncharacterized protein</fullName>
    </submittedName>
</protein>
<dbReference type="EMBL" id="JGVR01000009">
    <property type="protein sequence ID" value="KEZ19490.1"/>
    <property type="molecule type" value="Genomic_DNA"/>
</dbReference>